<gene>
    <name evidence="4" type="ORF">F6I34_01485</name>
</gene>
<dbReference type="RefSeq" id="WP_070559794.1">
    <property type="nucleotide sequence ID" value="NZ_VYVN01000002.1"/>
</dbReference>
<proteinExistence type="predicted"/>
<sequence length="454" mass="49880">MKKSIQGHPGCLGIILSILFIGFIFMLFAYLAPFILALSLFSIFYFTKRKVNQRNRNIAILCAIVGLLGTLFVTPSLFNHKENTTNQAAVSQSASKTSESKKEKAKSESESKKSQSDAEKELSKTREVPQDKAYVEVNGNKPFFTDDDLKSNEAYEKYGDLDKLGRVTAANAVLGTELMPDKVRESISEVKPSGWKQARYVNIPGGWLYNRCHLIGYQLTGENANPKNLMTGTHWFNNEGMLPFENFVANYIEKTNNHVRYRVTPVFEGKNLLASGIYMEGYSIEDEGKGLCFNIYIPNRQKDVEINYADGSSKGPAGPQEYSKDTQLEKLPQSKNKAKTENKAESKEPTPAAEDTAQPEAEAQPADQASAQESAPSPAPAPEPVQPPAPAPAPEPAPVQPSAPQNSLAGIDTDGNGIVTIKEARAAGFSMPIRSDHWLYPYMIDRDGDGMVGE</sequence>
<evidence type="ECO:0000313" key="4">
    <source>
        <dbReference type="EMBL" id="KAA9242151.1"/>
    </source>
</evidence>
<dbReference type="AlphaFoldDB" id="A0A5N1BUI9"/>
<feature type="compositionally biased region" description="Basic and acidic residues" evidence="1">
    <location>
        <begin position="338"/>
        <end position="348"/>
    </location>
</feature>
<dbReference type="Proteomes" id="UP000326476">
    <property type="component" value="Unassembled WGS sequence"/>
</dbReference>
<feature type="compositionally biased region" description="Pro residues" evidence="1">
    <location>
        <begin position="377"/>
        <end position="401"/>
    </location>
</feature>
<feature type="transmembrane region" description="Helical" evidence="2">
    <location>
        <begin position="58"/>
        <end position="78"/>
    </location>
</feature>
<keyword evidence="2" id="KW-0472">Membrane</keyword>
<feature type="transmembrane region" description="Helical" evidence="2">
    <location>
        <begin position="14"/>
        <end position="46"/>
    </location>
</feature>
<feature type="compositionally biased region" description="Basic and acidic residues" evidence="1">
    <location>
        <begin position="98"/>
        <end position="131"/>
    </location>
</feature>
<keyword evidence="2" id="KW-0812">Transmembrane</keyword>
<reference evidence="5" key="1">
    <citation type="submission" date="2019-09" db="EMBL/GenBank/DDBJ databases">
        <title>Draft genome sequence assemblies of isolates from the urinary tract.</title>
        <authorList>
            <person name="Mores C.R."/>
            <person name="Putonti C."/>
            <person name="Wolfe A.J."/>
        </authorList>
    </citation>
    <scope>NUCLEOTIDE SEQUENCE [LARGE SCALE GENOMIC DNA]</scope>
    <source>
        <strain evidence="5">UMB8614</strain>
    </source>
</reference>
<protein>
    <recommendedName>
        <fullName evidence="3">Type VII secretion system protein EssD-like domain-containing protein</fullName>
    </recommendedName>
</protein>
<feature type="region of interest" description="Disordered" evidence="1">
    <location>
        <begin position="88"/>
        <end position="131"/>
    </location>
</feature>
<comment type="caution">
    <text evidence="4">The sequence shown here is derived from an EMBL/GenBank/DDBJ whole genome shotgun (WGS) entry which is preliminary data.</text>
</comment>
<dbReference type="InterPro" id="IPR044927">
    <property type="entry name" value="Endonuclea_NS_2"/>
</dbReference>
<dbReference type="InterPro" id="IPR044929">
    <property type="entry name" value="DNA/RNA_non-sp_Endonuclease_sf"/>
</dbReference>
<feature type="compositionally biased region" description="Low complexity" evidence="1">
    <location>
        <begin position="349"/>
        <end position="376"/>
    </location>
</feature>
<evidence type="ECO:0000259" key="3">
    <source>
        <dbReference type="Pfam" id="PF13930"/>
    </source>
</evidence>
<dbReference type="Gene3D" id="3.40.570.10">
    <property type="entry name" value="Extracellular Endonuclease, subunit A"/>
    <property type="match status" value="1"/>
</dbReference>
<dbReference type="EMBL" id="VYVN01000002">
    <property type="protein sequence ID" value="KAA9242151.1"/>
    <property type="molecule type" value="Genomic_DNA"/>
</dbReference>
<keyword evidence="2" id="KW-1133">Transmembrane helix</keyword>
<evidence type="ECO:0000256" key="1">
    <source>
        <dbReference type="SAM" id="MobiDB-lite"/>
    </source>
</evidence>
<dbReference type="Pfam" id="PF13930">
    <property type="entry name" value="Endonuclea_NS_2"/>
    <property type="match status" value="1"/>
</dbReference>
<organism evidence="4 5">
    <name type="scientific">Aerococcus tenax</name>
    <dbReference type="NCBI Taxonomy" id="3078812"/>
    <lineage>
        <taxon>Bacteria</taxon>
        <taxon>Bacillati</taxon>
        <taxon>Bacillota</taxon>
        <taxon>Bacilli</taxon>
        <taxon>Lactobacillales</taxon>
        <taxon>Aerococcaceae</taxon>
        <taxon>Aerococcus</taxon>
    </lineage>
</organism>
<evidence type="ECO:0000313" key="5">
    <source>
        <dbReference type="Proteomes" id="UP000326476"/>
    </source>
</evidence>
<evidence type="ECO:0000256" key="2">
    <source>
        <dbReference type="SAM" id="Phobius"/>
    </source>
</evidence>
<name>A0A5N1BUI9_9LACT</name>
<keyword evidence="5" id="KW-1185">Reference proteome</keyword>
<feature type="domain" description="Type VII secretion system protein EssD-like" evidence="3">
    <location>
        <begin position="154"/>
        <end position="281"/>
    </location>
</feature>
<feature type="region of interest" description="Disordered" evidence="1">
    <location>
        <begin position="307"/>
        <end position="414"/>
    </location>
</feature>
<accession>A0A5N1BUI9</accession>